<dbReference type="Pfam" id="PF16244">
    <property type="entry name" value="DUF4901"/>
    <property type="match status" value="1"/>
</dbReference>
<dbReference type="EMBL" id="CP030117">
    <property type="protein sequence ID" value="AWX58351.1"/>
    <property type="molecule type" value="Genomic_DNA"/>
</dbReference>
<organism evidence="2 3">
    <name type="scientific">Brevibacillus brevis</name>
    <name type="common">Bacillus brevis</name>
    <dbReference type="NCBI Taxonomy" id="1393"/>
    <lineage>
        <taxon>Bacteria</taxon>
        <taxon>Bacillati</taxon>
        <taxon>Bacillota</taxon>
        <taxon>Bacilli</taxon>
        <taxon>Bacillales</taxon>
        <taxon>Paenibacillaceae</taxon>
        <taxon>Brevibacillus</taxon>
    </lineage>
</organism>
<gene>
    <name evidence="2" type="ORF">AB432_026390</name>
</gene>
<evidence type="ECO:0000313" key="3">
    <source>
        <dbReference type="Proteomes" id="UP000036061"/>
    </source>
</evidence>
<accession>A0A2Z4MPQ6</accession>
<protein>
    <recommendedName>
        <fullName evidence="1">YcdB/YcdC repeated domain-containing protein</fullName>
    </recommendedName>
</protein>
<dbReference type="AlphaFoldDB" id="A0A2Z4MPQ6"/>
<proteinExistence type="predicted"/>
<feature type="domain" description="YcdB/YcdC repeated" evidence="1">
    <location>
        <begin position="305"/>
        <end position="428"/>
    </location>
</feature>
<evidence type="ECO:0000313" key="2">
    <source>
        <dbReference type="EMBL" id="AWX58351.1"/>
    </source>
</evidence>
<reference evidence="2 3" key="1">
    <citation type="journal article" date="2015" name="Genome Announc.">
        <title>Draft Genome Sequence of Brevibacillus brevis DZQ7, a Plant Growth-Promoting Rhizobacterium with Broad-Spectrum Antimicrobial Activity.</title>
        <authorList>
            <person name="Hou Q."/>
            <person name="Wang C."/>
            <person name="Hou X."/>
            <person name="Xia Z."/>
            <person name="Ye J."/>
            <person name="Liu K."/>
            <person name="Liu H."/>
            <person name="Wang J."/>
            <person name="Guo H."/>
            <person name="Yu X."/>
            <person name="Yang Y."/>
            <person name="Du B."/>
            <person name="Ding Y."/>
        </authorList>
    </citation>
    <scope>NUCLEOTIDE SEQUENCE [LARGE SCALE GENOMIC DNA]</scope>
    <source>
        <strain evidence="2 3">DZQ7</strain>
    </source>
</reference>
<dbReference type="Proteomes" id="UP000036061">
    <property type="component" value="Chromosome"/>
</dbReference>
<name>A0A2Z4MPQ6_BREBE</name>
<evidence type="ECO:0000259" key="1">
    <source>
        <dbReference type="Pfam" id="PF16244"/>
    </source>
</evidence>
<sequence length="507" mass="59680">MITYPTEAVRETMERRFAMFPGMLELSQQRIKTRDNWRTWEIRVGHNHTELEIDKETGYVTDFDLDKKDREWLPSGEPIDAESATERAIGVAEKLYGDHLNEMVRDHVAKLRECSERKQWELYYRYFFHGIPHSDVFLRIALDESGNLVDIQYCGFHDFDRKHKPPKPEVITKKEAKQAYVALLEKNMMLIYDEQEEGKLKYIPDEAALDYVVIHAKTGQIAKTVIGGRRLVEKHSEVIPIIAQGEPLVFANLQEIEVWVKEHFQIDLTHPGMKRETLVTPNEDGETFNPMSGYFRFVAEAREPGWPSTIHYFWPLPEDEEAETVYDPDVVWVTLNRTTNELLAFTVNQKIEYIAPRLSEHDALQIAKRFLEKYIERGITELHYYELCFLRGTGNTYYFYERRQGIVLTNRVYTVKVNPWTGQVTGFYKHDARKNKEIPDPASVVSTRRVAESFLRLFDMELEYVQVENRDSNRREKAPVPFPVYRLKYTCTKRYKYFDAMTSLPGR</sequence>
<dbReference type="InterPro" id="IPR032599">
    <property type="entry name" value="YcdB/YcdC_rep_domain"/>
</dbReference>
<dbReference type="RefSeq" id="WP_048034825.1">
    <property type="nucleotide sequence ID" value="NZ_CP030117.1"/>
</dbReference>